<dbReference type="EMBL" id="CAJVPQ010003072">
    <property type="protein sequence ID" value="CAG8617268.1"/>
    <property type="molecule type" value="Genomic_DNA"/>
</dbReference>
<feature type="non-terminal residue" evidence="3">
    <location>
        <position position="1"/>
    </location>
</feature>
<dbReference type="PANTHER" id="PTHR12459:SF6">
    <property type="entry name" value="GB|AAD46013.1"/>
    <property type="match status" value="1"/>
</dbReference>
<keyword evidence="1" id="KW-0812">Transmembrane</keyword>
<dbReference type="Pfam" id="PF02466">
    <property type="entry name" value="Tim17"/>
    <property type="match status" value="1"/>
</dbReference>
<evidence type="ECO:0000313" key="4">
    <source>
        <dbReference type="Proteomes" id="UP000789570"/>
    </source>
</evidence>
<keyword evidence="1" id="KW-1133">Transmembrane helix</keyword>
<dbReference type="OrthoDB" id="291792at2759"/>
<name>A0A9N9CX70_9GLOM</name>
<feature type="transmembrane region" description="Helical" evidence="1">
    <location>
        <begin position="381"/>
        <end position="403"/>
    </location>
</feature>
<comment type="caution">
    <text evidence="3">The sequence shown here is derived from an EMBL/GenBank/DDBJ whole genome shotgun (WGS) entry which is preliminary data.</text>
</comment>
<keyword evidence="4" id="KW-1185">Reference proteome</keyword>
<dbReference type="InterPro" id="IPR031926">
    <property type="entry name" value="TMEM135_N"/>
</dbReference>
<feature type="transmembrane region" description="Helical" evidence="1">
    <location>
        <begin position="12"/>
        <end position="28"/>
    </location>
</feature>
<dbReference type="Pfam" id="PF15982">
    <property type="entry name" value="TMEM135_C_rich"/>
    <property type="match status" value="1"/>
</dbReference>
<evidence type="ECO:0000256" key="1">
    <source>
        <dbReference type="SAM" id="Phobius"/>
    </source>
</evidence>
<organism evidence="3 4">
    <name type="scientific">Funneliformis caledonium</name>
    <dbReference type="NCBI Taxonomy" id="1117310"/>
    <lineage>
        <taxon>Eukaryota</taxon>
        <taxon>Fungi</taxon>
        <taxon>Fungi incertae sedis</taxon>
        <taxon>Mucoromycota</taxon>
        <taxon>Glomeromycotina</taxon>
        <taxon>Glomeromycetes</taxon>
        <taxon>Glomerales</taxon>
        <taxon>Glomeraceae</taxon>
        <taxon>Funneliformis</taxon>
    </lineage>
</organism>
<gene>
    <name evidence="3" type="ORF">FCALED_LOCUS9371</name>
</gene>
<dbReference type="InterPro" id="IPR026749">
    <property type="entry name" value="Tmem135"/>
</dbReference>
<evidence type="ECO:0000313" key="3">
    <source>
        <dbReference type="EMBL" id="CAG8617268.1"/>
    </source>
</evidence>
<dbReference type="AlphaFoldDB" id="A0A9N9CX70"/>
<feature type="transmembrane region" description="Helical" evidence="1">
    <location>
        <begin position="423"/>
        <end position="445"/>
    </location>
</feature>
<dbReference type="Proteomes" id="UP000789570">
    <property type="component" value="Unassembled WGS sequence"/>
</dbReference>
<accession>A0A9N9CX70</accession>
<sequence>AFLHGFFGKDAVRFGVSFGGFSFLWKLINNGLRYVRKKDDHWNGFVAGSIAGISILAEKRERRISIAQQLFVRALQALYNAGHAREYFRIPHGDALLFILTTAQVLYAYTMRPNTIPKDFLNFMIITARVPKKTLDMNFNLRRNLTLNKEDAINLVKSLKGTKNALEVAYNLSPRPVTIPCELVHPKFDSCVYTNIERFYQVFRRIAPVYATLNFVPMIAFKFQQLAKDPTALIRKSTFNTIRSSTFLATFVASYQSHICLHRNIIKYFNVKWDSKYLYWWAGFSSALAIFIEHKNRRADLALYVLPKAAESWYKIMCQKNWIFELHRTADVWFFSVAMGIIMTAYQHEPESLSPMVNTILRKFFDKDFDLNNETKLWLQFLYTVYSWILIAVFLVITTYLFYHRRKQIKDMVIYNGFYKDTFPCYVILWNVYLSVVIYLLVIVIRGLRLIFLAQPSYAVLDATWRTNTYSNVGTISLDEFSTKDPKKECTLQSCDHDPHSDYTVIRSMREERWVRFSQVLGDEYQFLKRRILRYYYYESIEIDNLLLNDNAAISQDICTPWDTKTFFFRFFRIFLVPSADLAVNVIDSTVRNVTAKVNTEDYRLETAKEEVLYLLYGPDMRCEVVYGQDEKNPLCFCVEDVKRKLKTMCLVIDGDEAMRCEHISSILHASVIVFLKISPILMLVVWIMQLKRS</sequence>
<keyword evidence="1" id="KW-0472">Membrane</keyword>
<feature type="domain" description="Transmembrane protein 135 N-terminal" evidence="2">
    <location>
        <begin position="185"/>
        <end position="316"/>
    </location>
</feature>
<feature type="transmembrane region" description="Helical" evidence="1">
    <location>
        <begin position="667"/>
        <end position="689"/>
    </location>
</feature>
<feature type="transmembrane region" description="Helical" evidence="1">
    <location>
        <begin position="330"/>
        <end position="348"/>
    </location>
</feature>
<dbReference type="PANTHER" id="PTHR12459">
    <property type="entry name" value="TRANSMEMBRANE PROTEIN 135-RELATED"/>
    <property type="match status" value="1"/>
</dbReference>
<reference evidence="3" key="1">
    <citation type="submission" date="2021-06" db="EMBL/GenBank/DDBJ databases">
        <authorList>
            <person name="Kallberg Y."/>
            <person name="Tangrot J."/>
            <person name="Rosling A."/>
        </authorList>
    </citation>
    <scope>NUCLEOTIDE SEQUENCE</scope>
    <source>
        <strain evidence="3">UK204</strain>
    </source>
</reference>
<proteinExistence type="predicted"/>
<evidence type="ECO:0000259" key="2">
    <source>
        <dbReference type="Pfam" id="PF15982"/>
    </source>
</evidence>
<protein>
    <submittedName>
        <fullName evidence="3">6933_t:CDS:1</fullName>
    </submittedName>
</protein>